<proteinExistence type="predicted"/>
<dbReference type="InterPro" id="IPR011037">
    <property type="entry name" value="Pyrv_Knase-like_insert_dom_sf"/>
</dbReference>
<dbReference type="InterPro" id="IPR052716">
    <property type="entry name" value="MOSC_domain"/>
</dbReference>
<dbReference type="OrthoDB" id="414853at2759"/>
<dbReference type="GO" id="GO:0003824">
    <property type="term" value="F:catalytic activity"/>
    <property type="evidence" value="ECO:0007669"/>
    <property type="project" value="InterPro"/>
</dbReference>
<reference evidence="4" key="1">
    <citation type="journal article" date="2015" name="PLoS Genet.">
        <title>Genome Sequence and Transcriptome Analyses of Chrysochromulina tobin: Metabolic Tools for Enhanced Algal Fitness in the Prominent Order Prymnesiales (Haptophyceae).</title>
        <authorList>
            <person name="Hovde B.T."/>
            <person name="Deodato C.R."/>
            <person name="Hunsperger H.M."/>
            <person name="Ryken S.A."/>
            <person name="Yost W."/>
            <person name="Jha R.K."/>
            <person name="Patterson J."/>
            <person name="Monnat R.J. Jr."/>
            <person name="Barlow S.B."/>
            <person name="Starkenburg S.R."/>
            <person name="Cattolico R.A."/>
        </authorList>
    </citation>
    <scope>NUCLEOTIDE SEQUENCE</scope>
    <source>
        <strain evidence="4">CCMP291</strain>
    </source>
</reference>
<name>A0A0M0JLI4_9EUKA</name>
<evidence type="ECO:0000256" key="1">
    <source>
        <dbReference type="SAM" id="Phobius"/>
    </source>
</evidence>
<dbReference type="Gene3D" id="2.40.33.20">
    <property type="entry name" value="PK beta-barrel domain-like"/>
    <property type="match status" value="1"/>
</dbReference>
<gene>
    <name evidence="3" type="ORF">Ctob_009587</name>
</gene>
<keyword evidence="4" id="KW-1185">Reference proteome</keyword>
<evidence type="ECO:0000259" key="2">
    <source>
        <dbReference type="PROSITE" id="PS51340"/>
    </source>
</evidence>
<dbReference type="Proteomes" id="UP000037460">
    <property type="component" value="Unassembled WGS sequence"/>
</dbReference>
<feature type="domain" description="MOSC" evidence="2">
    <location>
        <begin position="16"/>
        <end position="166"/>
    </location>
</feature>
<dbReference type="SUPFAM" id="SSF50800">
    <property type="entry name" value="PK beta-barrel domain-like"/>
    <property type="match status" value="1"/>
</dbReference>
<dbReference type="EMBL" id="JWZX01002715">
    <property type="protein sequence ID" value="KOO27439.1"/>
    <property type="molecule type" value="Genomic_DNA"/>
</dbReference>
<keyword evidence="1" id="KW-0812">Transmembrane</keyword>
<dbReference type="InterPro" id="IPR005302">
    <property type="entry name" value="MoCF_Sase_C"/>
</dbReference>
<dbReference type="GO" id="GO:0030170">
    <property type="term" value="F:pyridoxal phosphate binding"/>
    <property type="evidence" value="ECO:0007669"/>
    <property type="project" value="InterPro"/>
</dbReference>
<dbReference type="AlphaFoldDB" id="A0A0M0JLI4"/>
<protein>
    <submittedName>
        <fullName evidence="3">Mosc domain-containing protein</fullName>
    </submittedName>
</protein>
<dbReference type="PANTHER" id="PTHR36930:SF1">
    <property type="entry name" value="MOSC DOMAIN-CONTAINING PROTEIN"/>
    <property type="match status" value="1"/>
</dbReference>
<keyword evidence="1" id="KW-0472">Membrane</keyword>
<dbReference type="Pfam" id="PF03473">
    <property type="entry name" value="MOSC"/>
    <property type="match status" value="1"/>
</dbReference>
<accession>A0A0M0JLI4</accession>
<comment type="caution">
    <text evidence="3">The sequence shown here is derived from an EMBL/GenBank/DDBJ whole genome shotgun (WGS) entry which is preliminary data.</text>
</comment>
<dbReference type="PANTHER" id="PTHR36930">
    <property type="entry name" value="METAL-SULFUR CLUSTER BIOSYNTHESIS PROTEINS YUAD-RELATED"/>
    <property type="match status" value="1"/>
</dbReference>
<keyword evidence="1" id="KW-1133">Transmembrane helix</keyword>
<dbReference type="PROSITE" id="PS51340">
    <property type="entry name" value="MOSC"/>
    <property type="match status" value="1"/>
</dbReference>
<feature type="transmembrane region" description="Helical" evidence="1">
    <location>
        <begin position="250"/>
        <end position="270"/>
    </location>
</feature>
<evidence type="ECO:0000313" key="3">
    <source>
        <dbReference type="EMBL" id="KOO27439.1"/>
    </source>
</evidence>
<organism evidence="3 4">
    <name type="scientific">Chrysochromulina tobinii</name>
    <dbReference type="NCBI Taxonomy" id="1460289"/>
    <lineage>
        <taxon>Eukaryota</taxon>
        <taxon>Haptista</taxon>
        <taxon>Haptophyta</taxon>
        <taxon>Prymnesiophyceae</taxon>
        <taxon>Prymnesiales</taxon>
        <taxon>Chrysochromulinaceae</taxon>
        <taxon>Chrysochromulina</taxon>
    </lineage>
</organism>
<sequence>MIEGIFVTPTAGEPMLELQNAEVVAGRGIVGDRYFKREGTYSVFRTSAKHPNKREPGRHITLVAVEGVEEALLINGIPRFKSLGEFRRNVVLRGVPVAKLQAGIGREVRLGDEVVVFVHRWCVPCMYNERKNALDGLTEATWDVAGVCCEVIRGGTIKVGDTVSISDTVELERVDGGLAQTDPNFLVRPSQRTKAMVDAARARNSAMLQYLLKVDPAGVVRGIESYETVGLQLFPKHKRFRRGEALEKRFCTMVGIFAGLLFFVLAMQRVQRLWDARPMVTRAWMPDVVCDSLPVSFRVPRPFC</sequence>
<dbReference type="GO" id="GO:0030151">
    <property type="term" value="F:molybdenum ion binding"/>
    <property type="evidence" value="ECO:0007669"/>
    <property type="project" value="InterPro"/>
</dbReference>
<evidence type="ECO:0000313" key="4">
    <source>
        <dbReference type="Proteomes" id="UP000037460"/>
    </source>
</evidence>